<accession>A0ABQ3EFC4</accession>
<evidence type="ECO:0000256" key="1">
    <source>
        <dbReference type="ARBA" id="ARBA00008007"/>
    </source>
</evidence>
<dbReference type="InterPro" id="IPR044005">
    <property type="entry name" value="DZR_2"/>
</dbReference>
<gene>
    <name evidence="4" type="primary">comF</name>
    <name evidence="4" type="ORF">GCM10007094_17030</name>
</gene>
<dbReference type="Pfam" id="PF00156">
    <property type="entry name" value="Pribosyltran"/>
    <property type="match status" value="1"/>
</dbReference>
<dbReference type="SUPFAM" id="SSF53271">
    <property type="entry name" value="PRTase-like"/>
    <property type="match status" value="1"/>
</dbReference>
<evidence type="ECO:0000313" key="5">
    <source>
        <dbReference type="Proteomes" id="UP000637980"/>
    </source>
</evidence>
<evidence type="ECO:0000259" key="2">
    <source>
        <dbReference type="Pfam" id="PF00156"/>
    </source>
</evidence>
<reference evidence="5" key="1">
    <citation type="journal article" date="2019" name="Int. J. Syst. Evol. Microbiol.">
        <title>The Global Catalogue of Microorganisms (GCM) 10K type strain sequencing project: providing services to taxonomists for standard genome sequencing and annotation.</title>
        <authorList>
            <consortium name="The Broad Institute Genomics Platform"/>
            <consortium name="The Broad Institute Genome Sequencing Center for Infectious Disease"/>
            <person name="Wu L."/>
            <person name="Ma J."/>
        </authorList>
    </citation>
    <scope>NUCLEOTIDE SEQUENCE [LARGE SCALE GENOMIC DNA]</scope>
    <source>
        <strain evidence="5">KCTC 12861</strain>
    </source>
</reference>
<protein>
    <submittedName>
        <fullName evidence="4">Amidophosphoribosyltransferase</fullName>
    </submittedName>
</protein>
<evidence type="ECO:0000313" key="4">
    <source>
        <dbReference type="EMBL" id="GHB28975.1"/>
    </source>
</evidence>
<feature type="domain" description="Double zinc ribbon" evidence="3">
    <location>
        <begin position="42"/>
        <end position="90"/>
    </location>
</feature>
<proteinExistence type="inferred from homology"/>
<dbReference type="InterPro" id="IPR029057">
    <property type="entry name" value="PRTase-like"/>
</dbReference>
<feature type="domain" description="Phosphoribosyltransferase" evidence="2">
    <location>
        <begin position="215"/>
        <end position="269"/>
    </location>
</feature>
<name>A0ABQ3EFC4_9HYPH</name>
<dbReference type="Pfam" id="PF18912">
    <property type="entry name" value="DZR_2"/>
    <property type="match status" value="1"/>
</dbReference>
<dbReference type="PANTHER" id="PTHR47505">
    <property type="entry name" value="DNA UTILIZATION PROTEIN YHGH"/>
    <property type="match status" value="1"/>
</dbReference>
<comment type="similarity">
    <text evidence="1">Belongs to the ComF/GntX family.</text>
</comment>
<dbReference type="InterPro" id="IPR000836">
    <property type="entry name" value="PRTase_dom"/>
</dbReference>
<dbReference type="Gene3D" id="3.40.50.2020">
    <property type="match status" value="1"/>
</dbReference>
<dbReference type="InterPro" id="IPR051910">
    <property type="entry name" value="ComF/GntX_DNA_util-trans"/>
</dbReference>
<dbReference type="CDD" id="cd06223">
    <property type="entry name" value="PRTases_typeI"/>
    <property type="match status" value="1"/>
</dbReference>
<comment type="caution">
    <text evidence="4">The sequence shown here is derived from an EMBL/GenBank/DDBJ whole genome shotgun (WGS) entry which is preliminary data.</text>
</comment>
<keyword evidence="5" id="KW-1185">Reference proteome</keyword>
<dbReference type="EMBL" id="BMXE01000002">
    <property type="protein sequence ID" value="GHB28975.1"/>
    <property type="molecule type" value="Genomic_DNA"/>
</dbReference>
<organism evidence="4 5">
    <name type="scientific">Pseudovibrio japonicus</name>
    <dbReference type="NCBI Taxonomy" id="366534"/>
    <lineage>
        <taxon>Bacteria</taxon>
        <taxon>Pseudomonadati</taxon>
        <taxon>Pseudomonadota</taxon>
        <taxon>Alphaproteobacteria</taxon>
        <taxon>Hyphomicrobiales</taxon>
        <taxon>Stappiaceae</taxon>
        <taxon>Pseudovibrio</taxon>
    </lineage>
</organism>
<dbReference type="Proteomes" id="UP000637980">
    <property type="component" value="Unassembled WGS sequence"/>
</dbReference>
<sequence length="281" mass="30960">MGDKFSSLEWLPDLVDRTEQPVQHRSRNFEVLSSLRRGLTVVLDALFPHSCPVCNELVQCDGGLCLSCWQTLELISAPYCERLGVPLHYDLGPNAWSAAALVNPPDYDRARAAVLYNGPARELVKRFKFYGEVRLSRFLAKCMLNAGAELVSLESFLVPVPLHRSRLRQRTYNQSALLVKEIGHHLGGRVLLDGMVRTRKTHQQVGLKRGARTANVGGAFHVAEHFLPLVSGAHVVLVDDVLTTGATVEECARVLKAAGARQVDVLVFALVDPENFSADNG</sequence>
<evidence type="ECO:0000259" key="3">
    <source>
        <dbReference type="Pfam" id="PF18912"/>
    </source>
</evidence>
<dbReference type="RefSeq" id="WP_189436310.1">
    <property type="nucleotide sequence ID" value="NZ_BMXE01000002.1"/>
</dbReference>
<dbReference type="PANTHER" id="PTHR47505:SF1">
    <property type="entry name" value="DNA UTILIZATION PROTEIN YHGH"/>
    <property type="match status" value="1"/>
</dbReference>